<geneLocation type="plasmid" evidence="1 2">
    <name>pBB1</name>
</geneLocation>
<proteinExistence type="predicted"/>
<sequence length="150" mass="16090">MPNRSSYARKLVALAHAGLKAWAKVGNLQFPPEKRYAVLQEIVRYCAEECLLACCFTQADRLGRIADGWTPPTFATPALAQDSPRAATVMGGRSFAPLFASDIHRAAVAGVWNGVNSVYNSGHDANSLWFSNQQANAGVPGLAGSRSGRR</sequence>
<organism evidence="1 2">
    <name type="scientific">Cupriavidus necator (strain ATCC 43291 / DSM 13513 / CCUG 52238 / LMG 8453 / N-1)</name>
    <name type="common">Ralstonia eutropha</name>
    <dbReference type="NCBI Taxonomy" id="1042878"/>
    <lineage>
        <taxon>Bacteria</taxon>
        <taxon>Pseudomonadati</taxon>
        <taxon>Pseudomonadota</taxon>
        <taxon>Betaproteobacteria</taxon>
        <taxon>Burkholderiales</taxon>
        <taxon>Burkholderiaceae</taxon>
        <taxon>Cupriavidus</taxon>
    </lineage>
</organism>
<gene>
    <name evidence="1" type="ordered locus">CNE_BB1p08310</name>
</gene>
<dbReference type="KEGG" id="cnc:CNE_BB1p08310"/>
<dbReference type="HOGENOM" id="CLU_1737500_0_0_4"/>
<dbReference type="Proteomes" id="UP000006798">
    <property type="component" value="Plasmid pBB1"/>
</dbReference>
<reference evidence="1 2" key="1">
    <citation type="journal article" date="2011" name="J. Bacteriol.">
        <title>Complete genome sequence of the type strain Cupriavidus necator N-1.</title>
        <authorList>
            <person name="Poehlein A."/>
            <person name="Kusian B."/>
            <person name="Friedrich B."/>
            <person name="Daniel R."/>
            <person name="Bowien B."/>
        </authorList>
    </citation>
    <scope>NUCLEOTIDE SEQUENCE [LARGE SCALE GENOMIC DNA]</scope>
    <source>
        <strain evidence="2">ATCC 43291 / DSM 13513 / CCUG 52238 / LMG 8453 / N-1</strain>
        <plasmid evidence="1 2">pBB1</plasmid>
    </source>
</reference>
<protein>
    <submittedName>
        <fullName evidence="1">Uncharacterized protein</fullName>
    </submittedName>
</protein>
<dbReference type="AlphaFoldDB" id="F8GU41"/>
<accession>F8GU41</accession>
<evidence type="ECO:0000313" key="2">
    <source>
        <dbReference type="Proteomes" id="UP000006798"/>
    </source>
</evidence>
<keyword evidence="1" id="KW-0614">Plasmid</keyword>
<evidence type="ECO:0000313" key="1">
    <source>
        <dbReference type="EMBL" id="AEI82245.1"/>
    </source>
</evidence>
<name>F8GU41_CUPNN</name>
<dbReference type="EMBL" id="CP002879">
    <property type="protein sequence ID" value="AEI82245.1"/>
    <property type="molecule type" value="Genomic_DNA"/>
</dbReference>